<protein>
    <submittedName>
        <fullName evidence="9">Dolichyl-diphosphooligosaccharide--protein glycosyltransferase subunit KCP2</fullName>
    </submittedName>
</protein>
<feature type="transmembrane region" description="Helical" evidence="6">
    <location>
        <begin position="78"/>
        <end position="99"/>
    </location>
</feature>
<organism evidence="9">
    <name type="scientific">Anisakis simplex</name>
    <name type="common">Herring worm</name>
    <dbReference type="NCBI Taxonomy" id="6269"/>
    <lineage>
        <taxon>Eukaryota</taxon>
        <taxon>Metazoa</taxon>
        <taxon>Ecdysozoa</taxon>
        <taxon>Nematoda</taxon>
        <taxon>Chromadorea</taxon>
        <taxon>Rhabditida</taxon>
        <taxon>Spirurina</taxon>
        <taxon>Ascaridomorpha</taxon>
        <taxon>Ascaridoidea</taxon>
        <taxon>Anisakidae</taxon>
        <taxon>Anisakis</taxon>
        <taxon>Anisakis simplex complex</taxon>
    </lineage>
</organism>
<keyword evidence="5 6" id="KW-0472">Membrane</keyword>
<evidence type="ECO:0000313" key="9">
    <source>
        <dbReference type="WBParaSite" id="ASIM_0001384201-mRNA-1"/>
    </source>
</evidence>
<comment type="similarity">
    <text evidence="2">Belongs to the KRTCAP2 family.</text>
</comment>
<evidence type="ECO:0000313" key="8">
    <source>
        <dbReference type="Proteomes" id="UP000267096"/>
    </source>
</evidence>
<dbReference type="OrthoDB" id="1111004at2759"/>
<keyword evidence="3 6" id="KW-0812">Transmembrane</keyword>
<proteinExistence type="inferred from homology"/>
<keyword evidence="4 6" id="KW-1133">Transmembrane helix</keyword>
<gene>
    <name evidence="7" type="ORF">ASIM_LOCUS13270</name>
</gene>
<sequence length="106" mass="11273">MRLGAFVQRPIALPGAEHYPEWYTHFIARCESQVPVLNAELAASRAGTMMGGLLCSVLFVFILTAISNMQMSSVGDSAKVGLIEVVICLLLAALTAASVHRVAVTV</sequence>
<evidence type="ECO:0000256" key="5">
    <source>
        <dbReference type="ARBA" id="ARBA00023136"/>
    </source>
</evidence>
<evidence type="ECO:0000256" key="4">
    <source>
        <dbReference type="ARBA" id="ARBA00022989"/>
    </source>
</evidence>
<dbReference type="PANTHER" id="PTHR32001:SF1">
    <property type="entry name" value="KERATINOCYTE-ASSOCIATED PROTEIN 2"/>
    <property type="match status" value="1"/>
</dbReference>
<evidence type="ECO:0000256" key="2">
    <source>
        <dbReference type="ARBA" id="ARBA00007279"/>
    </source>
</evidence>
<evidence type="ECO:0000256" key="6">
    <source>
        <dbReference type="SAM" id="Phobius"/>
    </source>
</evidence>
<evidence type="ECO:0000256" key="1">
    <source>
        <dbReference type="ARBA" id="ARBA00004141"/>
    </source>
</evidence>
<evidence type="ECO:0000313" key="7">
    <source>
        <dbReference type="EMBL" id="VDK49327.1"/>
    </source>
</evidence>
<dbReference type="Pfam" id="PF09775">
    <property type="entry name" value="Keratin_assoc"/>
    <property type="match status" value="1"/>
</dbReference>
<dbReference type="WBParaSite" id="ASIM_0001384201-mRNA-1">
    <property type="protein sequence ID" value="ASIM_0001384201-mRNA-1"/>
    <property type="gene ID" value="ASIM_0001384201"/>
</dbReference>
<evidence type="ECO:0000256" key="3">
    <source>
        <dbReference type="ARBA" id="ARBA00022692"/>
    </source>
</evidence>
<keyword evidence="8" id="KW-1185">Reference proteome</keyword>
<name>A0A0M3JZC1_ANISI</name>
<reference evidence="9" key="1">
    <citation type="submission" date="2017-02" db="UniProtKB">
        <authorList>
            <consortium name="WormBaseParasite"/>
        </authorList>
    </citation>
    <scope>IDENTIFICATION</scope>
</reference>
<dbReference type="Proteomes" id="UP000267096">
    <property type="component" value="Unassembled WGS sequence"/>
</dbReference>
<dbReference type="EMBL" id="UYRR01031351">
    <property type="protein sequence ID" value="VDK49327.1"/>
    <property type="molecule type" value="Genomic_DNA"/>
</dbReference>
<accession>A0A0M3JZC1</accession>
<dbReference type="AlphaFoldDB" id="A0A0M3JZC1"/>
<reference evidence="7 8" key="2">
    <citation type="submission" date="2018-11" db="EMBL/GenBank/DDBJ databases">
        <authorList>
            <consortium name="Pathogen Informatics"/>
        </authorList>
    </citation>
    <scope>NUCLEOTIDE SEQUENCE [LARGE SCALE GENOMIC DNA]</scope>
</reference>
<dbReference type="GO" id="GO:0016020">
    <property type="term" value="C:membrane"/>
    <property type="evidence" value="ECO:0007669"/>
    <property type="project" value="UniProtKB-SubCell"/>
</dbReference>
<feature type="transmembrane region" description="Helical" evidence="6">
    <location>
        <begin position="46"/>
        <end position="66"/>
    </location>
</feature>
<dbReference type="PANTHER" id="PTHR32001">
    <property type="entry name" value="KERATINOCYTE-ASSOCIATED PROTEIN 2"/>
    <property type="match status" value="1"/>
</dbReference>
<dbReference type="InterPro" id="IPR018614">
    <property type="entry name" value="KRTCAP2"/>
</dbReference>
<comment type="subcellular location">
    <subcellularLocation>
        <location evidence="1">Membrane</location>
        <topology evidence="1">Multi-pass membrane protein</topology>
    </subcellularLocation>
</comment>